<dbReference type="GO" id="GO:0004842">
    <property type="term" value="F:ubiquitin-protein transferase activity"/>
    <property type="evidence" value="ECO:0007669"/>
    <property type="project" value="InterPro"/>
</dbReference>
<sequence>MHAELLGCGQTGEGQLGARLSEPMIRVPERIIGAPNDADGTAVKAVACGEQHTIFLTKDGKMWSVGSNVDGQLGRGKRSEGSFSIYPVSLTSGVGIVQIAAGRAHSLAVADDGRVFAWGSNEHGQLGMENTITWQEMPKRINQLNEVVQVASGSDHCIALTEDGRVYVWGEQADGRCIHHPELVEHLNAIPIVRVEAGARHCVAISASGAVFTWGQNNSGELGMDDFRPQTSVHHVTQMDGLGVVEAACGDNHTILLTHCGRTFSFGSDALGQCGFGKKLEKRPNPTAVSDLIGSHVTRIAAGACHTIAIIRGSPYPFGLNSSGQLGNGKIMTQSTPRKTDDLDHVTAVFAGYHQTFFIRSAGSIEQNEIVGPSCPVKMPSKIDREIFEKALRSGEKLDLMALVESVFSSLSSINNSFLFQDERRFNVGIDRSHGIDLDQVMETFMLFDELASKKLFSDLIADSLSIAYASWNSKVSCVEGLRLFFILPWLPVFTENVTLDTIFKVHTPFIEALYSVSESMQKTLGNWWSKLSTRHFRRQVIVYKRAVETILRAGKGPSKARQFLLTLQRLFLINQNFHIVPLETFYIEDLGQIHNIKLEYYNMVTKQQPFKDESDYWTHYPFLLNGAAKGEVLFVEAGLIQAMHAQSAMIASGGLIEGVTMQHCDLTVRRDFIVSDTMHKLAGFSEIDVRKPLKVTIVGEEADDAGGVRKEFFLIVMRKILQPEYGMFTENEESRLVWFSGMPAEFCEREQFRQLGRLVGLAVYNNVIVPFPFPLALYKYLLDIEPTLEDLCELSPTEGRGLQSLLDYEEDDVEDVFSLTFSITFSIFGEIKTVELIPGGDEKPVTKENREEYVKLYVSHRLELGYNNEIANQAREFRRGFSDALHSRVLKFFQPRELKEQISGTENYDWNEFRELVTYKGEYTASHPAVKAFWKAFFALDEDEKKKFLQFLSGSTRIPVGGMKDLHPFIQPTAPETLPVAHTCFNLLDLPNISDDVEMLRRLRISIEHTEGFTLV</sequence>
<dbReference type="PANTHER" id="PTHR45622">
    <property type="entry name" value="UBIQUITIN-PROTEIN LIGASE E3A-RELATED"/>
    <property type="match status" value="1"/>
</dbReference>
<dbReference type="GO" id="GO:0005737">
    <property type="term" value="C:cytoplasm"/>
    <property type="evidence" value="ECO:0007669"/>
    <property type="project" value="UniProtKB-SubCell"/>
</dbReference>
<dbReference type="PANTHER" id="PTHR45622:SF76">
    <property type="entry name" value="HECT AND RLD DOMAIN CONTAINING E3 UBIQUITIN LIGASE 4, ISOFORM C"/>
    <property type="match status" value="1"/>
</dbReference>
<evidence type="ECO:0000256" key="3">
    <source>
        <dbReference type="ARBA" id="ARBA00022679"/>
    </source>
</evidence>
<dbReference type="PROSITE" id="PS00626">
    <property type="entry name" value="RCC1_2"/>
    <property type="match status" value="2"/>
</dbReference>
<feature type="repeat" description="RCC1" evidence="7">
    <location>
        <begin position="209"/>
        <end position="260"/>
    </location>
</feature>
<feature type="repeat" description="RCC1" evidence="7">
    <location>
        <begin position="261"/>
        <end position="313"/>
    </location>
</feature>
<evidence type="ECO:0000313" key="10">
    <source>
        <dbReference type="Proteomes" id="UP000829354"/>
    </source>
</evidence>
<dbReference type="Pfam" id="PF25390">
    <property type="entry name" value="WD40_RLD"/>
    <property type="match status" value="1"/>
</dbReference>
<evidence type="ECO:0000256" key="2">
    <source>
        <dbReference type="ARBA" id="ARBA00022490"/>
    </source>
</evidence>
<evidence type="ECO:0000259" key="8">
    <source>
        <dbReference type="PROSITE" id="PS50237"/>
    </source>
</evidence>
<comment type="subcellular location">
    <subcellularLocation>
        <location evidence="1">Cytoplasm</location>
    </subcellularLocation>
</comment>
<evidence type="ECO:0000256" key="1">
    <source>
        <dbReference type="ARBA" id="ARBA00004496"/>
    </source>
</evidence>
<dbReference type="PROSITE" id="PS50237">
    <property type="entry name" value="HECT"/>
    <property type="match status" value="1"/>
</dbReference>
<dbReference type="Gene3D" id="3.30.2410.10">
    <property type="entry name" value="Hect, E3 ligase catalytic domain"/>
    <property type="match status" value="1"/>
</dbReference>
<proteinExistence type="predicted"/>
<dbReference type="CDD" id="cd00078">
    <property type="entry name" value="HECTc"/>
    <property type="match status" value="1"/>
</dbReference>
<dbReference type="SUPFAM" id="SSF50985">
    <property type="entry name" value="RCC1/BLIP-II"/>
    <property type="match status" value="1"/>
</dbReference>
<dbReference type="Gene3D" id="2.130.10.30">
    <property type="entry name" value="Regulator of chromosome condensation 1/beta-lactamase-inhibitor protein II"/>
    <property type="match status" value="2"/>
</dbReference>
<evidence type="ECO:0000256" key="6">
    <source>
        <dbReference type="PROSITE-ProRule" id="PRU00104"/>
    </source>
</evidence>
<dbReference type="InterPro" id="IPR009091">
    <property type="entry name" value="RCC1/BLIP-II"/>
</dbReference>
<dbReference type="InterPro" id="IPR058923">
    <property type="entry name" value="RCC1-like_dom"/>
</dbReference>
<dbReference type="InterPro" id="IPR051709">
    <property type="entry name" value="Ub-ligase/GTPase-reg"/>
</dbReference>
<evidence type="ECO:0000256" key="4">
    <source>
        <dbReference type="ARBA" id="ARBA00022737"/>
    </source>
</evidence>
<dbReference type="InterPro" id="IPR000569">
    <property type="entry name" value="HECT_dom"/>
</dbReference>
<feature type="repeat" description="RCC1" evidence="7">
    <location>
        <begin position="60"/>
        <end position="112"/>
    </location>
</feature>
<dbReference type="SUPFAM" id="SSF56204">
    <property type="entry name" value="Hect, E3 ligase catalytic domain"/>
    <property type="match status" value="1"/>
</dbReference>
<dbReference type="InterPro" id="IPR000408">
    <property type="entry name" value="Reg_chr_condens"/>
</dbReference>
<dbReference type="Gene3D" id="3.30.2160.10">
    <property type="entry name" value="Hect, E3 ligase catalytic domain"/>
    <property type="match status" value="1"/>
</dbReference>
<gene>
    <name evidence="9" type="ORF">L5515_002144</name>
</gene>
<organism evidence="9 10">
    <name type="scientific">Caenorhabditis briggsae</name>
    <dbReference type="NCBI Taxonomy" id="6238"/>
    <lineage>
        <taxon>Eukaryota</taxon>
        <taxon>Metazoa</taxon>
        <taxon>Ecdysozoa</taxon>
        <taxon>Nematoda</taxon>
        <taxon>Chromadorea</taxon>
        <taxon>Rhabditida</taxon>
        <taxon>Rhabditina</taxon>
        <taxon>Rhabditomorpha</taxon>
        <taxon>Rhabditoidea</taxon>
        <taxon>Rhabditidae</taxon>
        <taxon>Peloderinae</taxon>
        <taxon>Caenorhabditis</taxon>
    </lineage>
</organism>
<evidence type="ECO:0000256" key="7">
    <source>
        <dbReference type="PROSITE-ProRule" id="PRU00235"/>
    </source>
</evidence>
<dbReference type="InterPro" id="IPR035983">
    <property type="entry name" value="Hect_E3_ubiquitin_ligase"/>
</dbReference>
<dbReference type="FunFam" id="3.30.2410.10:FF:000003">
    <property type="entry name" value="probable E3 ubiquitin-protein ligase HERC4 isoform X1"/>
    <property type="match status" value="1"/>
</dbReference>
<keyword evidence="3" id="KW-0808">Transferase</keyword>
<feature type="repeat" description="RCC1" evidence="7">
    <location>
        <begin position="3"/>
        <end position="59"/>
    </location>
</feature>
<dbReference type="EMBL" id="CP092620">
    <property type="protein sequence ID" value="UMM14270.1"/>
    <property type="molecule type" value="Genomic_DNA"/>
</dbReference>
<keyword evidence="5 6" id="KW-0833">Ubl conjugation pathway</keyword>
<protein>
    <recommendedName>
        <fullName evidence="8">HECT domain-containing protein</fullName>
    </recommendedName>
</protein>
<keyword evidence="10" id="KW-1185">Reference proteome</keyword>
<name>A0AAE9E4P6_CAEBR</name>
<feature type="repeat" description="RCC1" evidence="7">
    <location>
        <begin position="313"/>
        <end position="362"/>
    </location>
</feature>
<dbReference type="Gene3D" id="3.90.1750.10">
    <property type="entry name" value="Hect, E3 ligase catalytic domains"/>
    <property type="match status" value="1"/>
</dbReference>
<feature type="active site" description="Glycyl thioester intermediate" evidence="6">
    <location>
        <position position="985"/>
    </location>
</feature>
<keyword evidence="2" id="KW-0963">Cytoplasm</keyword>
<dbReference type="Proteomes" id="UP000829354">
    <property type="component" value="Chromosome I"/>
</dbReference>
<dbReference type="PRINTS" id="PR00633">
    <property type="entry name" value="RCCNDNSATION"/>
</dbReference>
<reference evidence="9 10" key="1">
    <citation type="submission" date="2022-04" db="EMBL/GenBank/DDBJ databases">
        <title>Chromosome-level reference genomes for two strains of Caenorhabditis briggsae: an improved platform for comparative genomics.</title>
        <authorList>
            <person name="Stevens L."/>
            <person name="Andersen E."/>
        </authorList>
    </citation>
    <scope>NUCLEOTIDE SEQUENCE [LARGE SCALE GENOMIC DNA]</scope>
    <source>
        <strain evidence="9">VX34</strain>
        <tissue evidence="9">Whole-organism</tissue>
    </source>
</reference>
<dbReference type="SMART" id="SM00119">
    <property type="entry name" value="HECTc"/>
    <property type="match status" value="1"/>
</dbReference>
<feature type="repeat" description="RCC1" evidence="7">
    <location>
        <begin position="113"/>
        <end position="163"/>
    </location>
</feature>
<dbReference type="FunFam" id="3.30.2160.10:FF:000004">
    <property type="entry name" value="probable E3 ubiquitin-protein ligase HERC4 isoform X1"/>
    <property type="match status" value="1"/>
</dbReference>
<feature type="repeat" description="RCC1" evidence="7">
    <location>
        <begin position="164"/>
        <end position="208"/>
    </location>
</feature>
<accession>A0AAE9E4P6</accession>
<dbReference type="AlphaFoldDB" id="A0AAE9E4P6"/>
<dbReference type="PROSITE" id="PS50012">
    <property type="entry name" value="RCC1_3"/>
    <property type="match status" value="7"/>
</dbReference>
<feature type="domain" description="HECT" evidence="8">
    <location>
        <begin position="686"/>
        <end position="1017"/>
    </location>
</feature>
<evidence type="ECO:0000256" key="5">
    <source>
        <dbReference type="ARBA" id="ARBA00022786"/>
    </source>
</evidence>
<evidence type="ECO:0000313" key="9">
    <source>
        <dbReference type="EMBL" id="UMM14270.1"/>
    </source>
</evidence>
<dbReference type="Pfam" id="PF00632">
    <property type="entry name" value="HECT"/>
    <property type="match status" value="1"/>
</dbReference>
<keyword evidence="4" id="KW-0677">Repeat</keyword>